<dbReference type="Proteomes" id="UP000030021">
    <property type="component" value="Unassembled WGS sequence"/>
</dbReference>
<organism evidence="1 2">
    <name type="scientific">Roseovarius mucosus DSM 17069</name>
    <dbReference type="NCBI Taxonomy" id="1288298"/>
    <lineage>
        <taxon>Bacteria</taxon>
        <taxon>Pseudomonadati</taxon>
        <taxon>Pseudomonadota</taxon>
        <taxon>Alphaproteobacteria</taxon>
        <taxon>Rhodobacterales</taxon>
        <taxon>Roseobacteraceae</taxon>
        <taxon>Roseovarius</taxon>
    </lineage>
</organism>
<protein>
    <submittedName>
        <fullName evidence="1">Uncharacterized protein</fullName>
    </submittedName>
</protein>
<dbReference type="AlphaFoldDB" id="A0A0A0HPH5"/>
<proteinExistence type="predicted"/>
<accession>A0A0A0HPH5</accession>
<comment type="caution">
    <text evidence="1">The sequence shown here is derived from an EMBL/GenBank/DDBJ whole genome shotgun (WGS) entry which is preliminary data.</text>
</comment>
<evidence type="ECO:0000313" key="2">
    <source>
        <dbReference type="Proteomes" id="UP000030021"/>
    </source>
</evidence>
<gene>
    <name evidence="1" type="ORF">rosmuc_01325</name>
</gene>
<evidence type="ECO:0000313" key="1">
    <source>
        <dbReference type="EMBL" id="KGM88494.1"/>
    </source>
</evidence>
<sequence>MAGVLATVHSLCCNAPKIGGMFLLNDGEMTE</sequence>
<reference evidence="1 2" key="1">
    <citation type="submission" date="2013-01" db="EMBL/GenBank/DDBJ databases">
        <authorList>
            <person name="Fiebig A."/>
            <person name="Goeker M."/>
            <person name="Klenk H.-P.P."/>
        </authorList>
    </citation>
    <scope>NUCLEOTIDE SEQUENCE [LARGE SCALE GENOMIC DNA]</scope>
    <source>
        <strain evidence="1 2">DSM 17069</strain>
    </source>
</reference>
<name>A0A0A0HPH5_9RHOB</name>
<dbReference type="EMBL" id="AONH01000007">
    <property type="protein sequence ID" value="KGM88494.1"/>
    <property type="molecule type" value="Genomic_DNA"/>
</dbReference>
<dbReference type="HOGENOM" id="CLU_3398249_0_0_5"/>